<organism evidence="10 11">
    <name type="scientific">Mesoterricola silvestris</name>
    <dbReference type="NCBI Taxonomy" id="2927979"/>
    <lineage>
        <taxon>Bacteria</taxon>
        <taxon>Pseudomonadati</taxon>
        <taxon>Acidobacteriota</taxon>
        <taxon>Holophagae</taxon>
        <taxon>Holophagales</taxon>
        <taxon>Holophagaceae</taxon>
        <taxon>Mesoterricola</taxon>
    </lineage>
</organism>
<dbReference type="PANTHER" id="PTHR11271">
    <property type="entry name" value="GUANINE DEAMINASE"/>
    <property type="match status" value="1"/>
</dbReference>
<dbReference type="GO" id="GO:0005829">
    <property type="term" value="C:cytosol"/>
    <property type="evidence" value="ECO:0007669"/>
    <property type="project" value="TreeGrafter"/>
</dbReference>
<comment type="catalytic activity">
    <reaction evidence="8">
        <text>guanine + H2O + H(+) = xanthine + NH4(+)</text>
        <dbReference type="Rhea" id="RHEA:14665"/>
        <dbReference type="ChEBI" id="CHEBI:15377"/>
        <dbReference type="ChEBI" id="CHEBI:15378"/>
        <dbReference type="ChEBI" id="CHEBI:16235"/>
        <dbReference type="ChEBI" id="CHEBI:17712"/>
        <dbReference type="ChEBI" id="CHEBI:28938"/>
        <dbReference type="EC" id="3.5.4.3"/>
    </reaction>
</comment>
<evidence type="ECO:0000313" key="11">
    <source>
        <dbReference type="Proteomes" id="UP001238179"/>
    </source>
</evidence>
<accession>A0AA48GUN6</accession>
<dbReference type="InterPro" id="IPR051607">
    <property type="entry name" value="Metallo-dep_hydrolases"/>
</dbReference>
<dbReference type="NCBIfam" id="NF006679">
    <property type="entry name" value="PRK09228.1"/>
    <property type="match status" value="1"/>
</dbReference>
<keyword evidence="4 8" id="KW-0479">Metal-binding</keyword>
<evidence type="ECO:0000313" key="10">
    <source>
        <dbReference type="EMBL" id="BDU74387.1"/>
    </source>
</evidence>
<evidence type="ECO:0000256" key="8">
    <source>
        <dbReference type="RuleBase" id="RU366009"/>
    </source>
</evidence>
<feature type="domain" description="Amidohydrolase-related" evidence="9">
    <location>
        <begin position="57"/>
        <end position="449"/>
    </location>
</feature>
<evidence type="ECO:0000256" key="7">
    <source>
        <dbReference type="NCBIfam" id="TIGR02967"/>
    </source>
</evidence>
<dbReference type="KEGG" id="msil:METEAL_35610"/>
<proteinExistence type="inferred from homology"/>
<dbReference type="Gene3D" id="3.20.20.140">
    <property type="entry name" value="Metal-dependent hydrolases"/>
    <property type="match status" value="1"/>
</dbReference>
<evidence type="ECO:0000256" key="6">
    <source>
        <dbReference type="ARBA" id="ARBA00022833"/>
    </source>
</evidence>
<dbReference type="Pfam" id="PF01979">
    <property type="entry name" value="Amidohydro_1"/>
    <property type="match status" value="1"/>
</dbReference>
<dbReference type="SUPFAM" id="SSF51338">
    <property type="entry name" value="Composite domain of metallo-dependent hydrolases"/>
    <property type="match status" value="2"/>
</dbReference>
<dbReference type="PANTHER" id="PTHR11271:SF6">
    <property type="entry name" value="GUANINE DEAMINASE"/>
    <property type="match status" value="1"/>
</dbReference>
<comment type="pathway">
    <text evidence="1 8">Purine metabolism; guanine degradation; xanthine from guanine: step 1/1.</text>
</comment>
<dbReference type="Proteomes" id="UP001238179">
    <property type="component" value="Chromosome"/>
</dbReference>
<gene>
    <name evidence="10" type="primary">guaD2</name>
    <name evidence="10" type="ORF">METEAL_35610</name>
</gene>
<dbReference type="GO" id="GO:0008892">
    <property type="term" value="F:guanine deaminase activity"/>
    <property type="evidence" value="ECO:0007669"/>
    <property type="project" value="UniProtKB-UniRule"/>
</dbReference>
<name>A0AA48GUN6_9BACT</name>
<dbReference type="RefSeq" id="WP_316413063.1">
    <property type="nucleotide sequence ID" value="NZ_AP027080.1"/>
</dbReference>
<dbReference type="AlphaFoldDB" id="A0AA48GUN6"/>
<evidence type="ECO:0000259" key="9">
    <source>
        <dbReference type="Pfam" id="PF01979"/>
    </source>
</evidence>
<sequence length="456" mass="49787">MLYRAHLLSPDGSARLKEFADGGLLVDEAGRIVDAGAFEALEAAHPGAEVMDLRPHWILPGLIDLHSHLPQFECVALDGLELMPWLETHIFPAEARFRDSEVAARAARDYFRSQLALGTTTSVAYLTVHPEAADRAFREAERCGIRAVLGKVMMDMHAPEALLEDTGASLRQSEELCETWHGRDGGRLRYAFTPRFAPVCSGELMAGLARAAQRHGAYIQTHISESVGEIERVRELFPEAADYTAVYAAAGMLGPRTLLGHGIHLSRSEREVIRESGATIVHCPRSNEFIKSGIMPLRRWLSEGLSVGLATDVGGGPKLDMWGEMAAACNASKTRWALQRLQGLRLDGVEGLDGELRTRIALALDLDQDDPVTPVEAFHLATLHGARALGLEAETGSLDPGKDADFIVVDPRRVDPAASRAVEPAEEMLSRLLYRSDPAMIRATYVRGRRCHALGA</sequence>
<evidence type="ECO:0000256" key="5">
    <source>
        <dbReference type="ARBA" id="ARBA00022801"/>
    </source>
</evidence>
<dbReference type="InterPro" id="IPR014311">
    <property type="entry name" value="Guanine_deaminase"/>
</dbReference>
<dbReference type="EMBL" id="AP027080">
    <property type="protein sequence ID" value="BDU74387.1"/>
    <property type="molecule type" value="Genomic_DNA"/>
</dbReference>
<dbReference type="GO" id="GO:0006147">
    <property type="term" value="P:guanine catabolic process"/>
    <property type="evidence" value="ECO:0007669"/>
    <property type="project" value="UniProtKB-UniRule"/>
</dbReference>
<evidence type="ECO:0000256" key="1">
    <source>
        <dbReference type="ARBA" id="ARBA00004984"/>
    </source>
</evidence>
<dbReference type="InterPro" id="IPR006680">
    <property type="entry name" value="Amidohydro-rel"/>
</dbReference>
<dbReference type="InterPro" id="IPR011059">
    <property type="entry name" value="Metal-dep_hydrolase_composite"/>
</dbReference>
<evidence type="ECO:0000256" key="2">
    <source>
        <dbReference type="ARBA" id="ARBA00006745"/>
    </source>
</evidence>
<protein>
    <recommendedName>
        <fullName evidence="3 7">Guanine deaminase</fullName>
        <shortName evidence="8">Guanase</shortName>
        <ecNumber evidence="3 7">3.5.4.3</ecNumber>
    </recommendedName>
    <alternativeName>
        <fullName evidence="8">Guanine aminohydrolase</fullName>
    </alternativeName>
</protein>
<evidence type="ECO:0000256" key="4">
    <source>
        <dbReference type="ARBA" id="ARBA00022723"/>
    </source>
</evidence>
<dbReference type="Gene3D" id="2.30.40.10">
    <property type="entry name" value="Urease, subunit C, domain 1"/>
    <property type="match status" value="1"/>
</dbReference>
<dbReference type="EC" id="3.5.4.3" evidence="3 7"/>
<comment type="similarity">
    <text evidence="2 8">Belongs to the metallo-dependent hydrolases superfamily. ATZ/TRZ family.</text>
</comment>
<comment type="cofactor">
    <cofactor evidence="8">
        <name>Zn(2+)</name>
        <dbReference type="ChEBI" id="CHEBI:29105"/>
    </cofactor>
    <text evidence="8">Binds 1 zinc ion per subunit.</text>
</comment>
<dbReference type="SUPFAM" id="SSF51556">
    <property type="entry name" value="Metallo-dependent hydrolases"/>
    <property type="match status" value="1"/>
</dbReference>
<evidence type="ECO:0000256" key="3">
    <source>
        <dbReference type="ARBA" id="ARBA00012781"/>
    </source>
</evidence>
<dbReference type="GO" id="GO:0008270">
    <property type="term" value="F:zinc ion binding"/>
    <property type="evidence" value="ECO:0007669"/>
    <property type="project" value="UniProtKB-UniRule"/>
</dbReference>
<dbReference type="NCBIfam" id="TIGR02967">
    <property type="entry name" value="guan_deamin"/>
    <property type="match status" value="1"/>
</dbReference>
<comment type="function">
    <text evidence="8">Catalyzes the hydrolytic deamination of guanine, producing xanthine and ammonia.</text>
</comment>
<dbReference type="InterPro" id="IPR032466">
    <property type="entry name" value="Metal_Hydrolase"/>
</dbReference>
<reference evidence="11" key="1">
    <citation type="journal article" date="2023" name="Int. J. Syst. Evol. Microbiol.">
        <title>Mesoterricola silvestris gen. nov., sp. nov., Mesoterricola sediminis sp. nov., Geothrix oryzae sp. nov., Geothrix edaphica sp. nov., Geothrix rubra sp. nov., and Geothrix limicola sp. nov., six novel members of Acidobacteriota isolated from soils.</title>
        <authorList>
            <person name="Itoh H."/>
            <person name="Sugisawa Y."/>
            <person name="Mise K."/>
            <person name="Xu Z."/>
            <person name="Kuniyasu M."/>
            <person name="Ushijima N."/>
            <person name="Kawano K."/>
            <person name="Kobayashi E."/>
            <person name="Shiratori Y."/>
            <person name="Masuda Y."/>
            <person name="Senoo K."/>
        </authorList>
    </citation>
    <scope>NUCLEOTIDE SEQUENCE [LARGE SCALE GENOMIC DNA]</scope>
    <source>
        <strain evidence="11">W79</strain>
    </source>
</reference>
<keyword evidence="5 8" id="KW-0378">Hydrolase</keyword>
<keyword evidence="6 8" id="KW-0862">Zinc</keyword>
<keyword evidence="11" id="KW-1185">Reference proteome</keyword>